<evidence type="ECO:0000259" key="2">
    <source>
        <dbReference type="PROSITE" id="PS50943"/>
    </source>
</evidence>
<dbReference type="InterPro" id="IPR001387">
    <property type="entry name" value="Cro/C1-type_HTH"/>
</dbReference>
<dbReference type="AlphaFoldDB" id="A0A5B7TMG1"/>
<dbReference type="InterPro" id="IPR052345">
    <property type="entry name" value="Rad_response_metalloprotease"/>
</dbReference>
<evidence type="ECO:0000313" key="3">
    <source>
        <dbReference type="EMBL" id="QCX37340.1"/>
    </source>
</evidence>
<evidence type="ECO:0000313" key="4">
    <source>
        <dbReference type="Proteomes" id="UP000306229"/>
    </source>
</evidence>
<dbReference type="CDD" id="cd00093">
    <property type="entry name" value="HTH_XRE"/>
    <property type="match status" value="1"/>
</dbReference>
<comment type="similarity">
    <text evidence="1">Belongs to the short-chain fatty acyl-CoA assimilation regulator (ScfR) family.</text>
</comment>
<proteinExistence type="inferred from homology"/>
<dbReference type="SUPFAM" id="SSF47413">
    <property type="entry name" value="lambda repressor-like DNA-binding domains"/>
    <property type="match status" value="1"/>
</dbReference>
<gene>
    <name evidence="3" type="ORF">FF125_02385</name>
</gene>
<dbReference type="InterPro" id="IPR010982">
    <property type="entry name" value="Lambda_DNA-bd_dom_sf"/>
</dbReference>
<dbReference type="Proteomes" id="UP000306229">
    <property type="component" value="Chromosome"/>
</dbReference>
<dbReference type="SMART" id="SM00530">
    <property type="entry name" value="HTH_XRE"/>
    <property type="match status" value="1"/>
</dbReference>
<evidence type="ECO:0000256" key="1">
    <source>
        <dbReference type="ARBA" id="ARBA00007227"/>
    </source>
</evidence>
<dbReference type="Gene3D" id="1.10.260.40">
    <property type="entry name" value="lambda repressor-like DNA-binding domains"/>
    <property type="match status" value="1"/>
</dbReference>
<feature type="domain" description="HTH cro/C1-type" evidence="2">
    <location>
        <begin position="10"/>
        <end position="64"/>
    </location>
</feature>
<accession>A0A5B7TMG1</accession>
<dbReference type="PANTHER" id="PTHR43236">
    <property type="entry name" value="ANTITOXIN HIGA1"/>
    <property type="match status" value="1"/>
</dbReference>
<dbReference type="GO" id="GO:0003677">
    <property type="term" value="F:DNA binding"/>
    <property type="evidence" value="ECO:0007669"/>
    <property type="project" value="InterPro"/>
</dbReference>
<dbReference type="Gene3D" id="1.10.10.2910">
    <property type="match status" value="1"/>
</dbReference>
<dbReference type="PANTHER" id="PTHR43236:SF1">
    <property type="entry name" value="BLL7220 PROTEIN"/>
    <property type="match status" value="1"/>
</dbReference>
<dbReference type="EMBL" id="CP040749">
    <property type="protein sequence ID" value="QCX37340.1"/>
    <property type="molecule type" value="Genomic_DNA"/>
</dbReference>
<keyword evidence="4" id="KW-1185">Reference proteome</keyword>
<dbReference type="InterPro" id="IPR010359">
    <property type="entry name" value="IrrE_HExxH"/>
</dbReference>
<protein>
    <submittedName>
        <fullName evidence="3">Helix-turn-helix domain-containing protein</fullName>
    </submittedName>
</protein>
<dbReference type="OrthoDB" id="9794834at2"/>
<dbReference type="Pfam" id="PF06114">
    <property type="entry name" value="Peptidase_M78"/>
    <property type="match status" value="1"/>
</dbReference>
<dbReference type="Pfam" id="PF01381">
    <property type="entry name" value="HTH_3"/>
    <property type="match status" value="1"/>
</dbReference>
<dbReference type="KEGG" id="fbe:FF125_02385"/>
<dbReference type="PROSITE" id="PS50943">
    <property type="entry name" value="HTH_CROC1"/>
    <property type="match status" value="1"/>
</dbReference>
<sequence length="349" mass="40300">MMEKLVANRIKNARILKCLSQQNVADELGVSKQMVSKYENGEAIPTSSRFLKLSKLFGLKIDYFFSSFQVELGEINFRKKSSFSIKKQSSLKEQIKINLENYIWLEDTLSIDYSFKNAIENISINKIEDVEKAVLKLRNEWNIGIDPIHNIIQLLEDKEIKVIELYDVDDKFDGLATYVNGKYPVIVVNGNFPVERKRFTLLHELGHLLLNLPNCETKKEEQFCNKFAAEFLFPREIVVKEFGGKRNHITLAELIATQKKYGISIPAIVYRLVDSGILSKQRHSDFYKKTRFNPSLDREVNASRFETPEKSSRFEQLVYRALSQENISISKASSLLNKNIENVKESSLI</sequence>
<organism evidence="3 4">
    <name type="scientific">Aureibaculum algae</name>
    <dbReference type="NCBI Taxonomy" id="2584122"/>
    <lineage>
        <taxon>Bacteria</taxon>
        <taxon>Pseudomonadati</taxon>
        <taxon>Bacteroidota</taxon>
        <taxon>Flavobacteriia</taxon>
        <taxon>Flavobacteriales</taxon>
        <taxon>Flavobacteriaceae</taxon>
        <taxon>Aureibaculum</taxon>
    </lineage>
</organism>
<reference evidence="3 4" key="1">
    <citation type="submission" date="2019-05" db="EMBL/GenBank/DDBJ databases">
        <title>Algicella ahnfeltiae gen. nov., sp. nov., a novel marine bacterium of the family Flavobacteriaceae isolated from a red alga.</title>
        <authorList>
            <person name="Nedashkovskaya O.I."/>
            <person name="Kukhlevskiy A.D."/>
            <person name="Kim S.-G."/>
            <person name="Zhukova N.V."/>
            <person name="Mikhailov V.V."/>
        </authorList>
    </citation>
    <scope>NUCLEOTIDE SEQUENCE [LARGE SCALE GENOMIC DNA]</scope>
    <source>
        <strain evidence="3 4">10Alg115</strain>
    </source>
</reference>
<name>A0A5B7TMG1_9FLAO</name>